<proteinExistence type="predicted"/>
<dbReference type="Proteomes" id="UP000501452">
    <property type="component" value="Chromosome"/>
</dbReference>
<gene>
    <name evidence="2" type="ORF">GBA63_19835</name>
</gene>
<keyword evidence="3" id="KW-1185">Reference proteome</keyword>
<name>A0A6G8QDR9_9ACTN</name>
<evidence type="ECO:0000313" key="2">
    <source>
        <dbReference type="EMBL" id="QIN84650.1"/>
    </source>
</evidence>
<organism evidence="2 3">
    <name type="scientific">Rubrobacter tropicus</name>
    <dbReference type="NCBI Taxonomy" id="2653851"/>
    <lineage>
        <taxon>Bacteria</taxon>
        <taxon>Bacillati</taxon>
        <taxon>Actinomycetota</taxon>
        <taxon>Rubrobacteria</taxon>
        <taxon>Rubrobacterales</taxon>
        <taxon>Rubrobacteraceae</taxon>
        <taxon>Rubrobacter</taxon>
    </lineage>
</organism>
<accession>A0A6G8QDR9</accession>
<dbReference type="EMBL" id="CP045119">
    <property type="protein sequence ID" value="QIN84650.1"/>
    <property type="molecule type" value="Genomic_DNA"/>
</dbReference>
<evidence type="ECO:0000313" key="3">
    <source>
        <dbReference type="Proteomes" id="UP000501452"/>
    </source>
</evidence>
<dbReference type="RefSeq" id="WP_166179049.1">
    <property type="nucleotide sequence ID" value="NZ_CP045119.1"/>
</dbReference>
<dbReference type="AlphaFoldDB" id="A0A6G8QDR9"/>
<evidence type="ECO:0000256" key="1">
    <source>
        <dbReference type="SAM" id="MobiDB-lite"/>
    </source>
</evidence>
<sequence>MSEVQEIVRAQIPASEPTEERETEVYTAPGDMLIANVVYTPAGDIRGDWDRPRYMQLRVGRFDEPGGRYLADTSAQTSAFYLPANVPQNAELVWTNRLRVREGETLYWNSHIVRSHFADGIPDPGGTVEVLLEPANLDDANPPRLVPQYWQGKTLGIEYRLSEVPRGGGTAYHSDYVGRVVEATDRGIALEVETPQTIGVDRETYEFRYERIMHVRLL</sequence>
<protein>
    <submittedName>
        <fullName evidence="2">Uncharacterized protein</fullName>
    </submittedName>
</protein>
<dbReference type="KEGG" id="rub:GBA63_19835"/>
<feature type="region of interest" description="Disordered" evidence="1">
    <location>
        <begin position="1"/>
        <end position="22"/>
    </location>
</feature>
<reference evidence="2 3" key="1">
    <citation type="submission" date="2019-10" db="EMBL/GenBank/DDBJ databases">
        <title>Rubrobacter sp nov SCSIO 52090 isolated from a deep-sea sediment in the South China Sea.</title>
        <authorList>
            <person name="Chen R.W."/>
        </authorList>
    </citation>
    <scope>NUCLEOTIDE SEQUENCE [LARGE SCALE GENOMIC DNA]</scope>
    <source>
        <strain evidence="2 3">SCSIO 52909</strain>
    </source>
</reference>